<evidence type="ECO:0000256" key="7">
    <source>
        <dbReference type="ARBA" id="ARBA00022915"/>
    </source>
</evidence>
<keyword evidence="7 12" id="KW-0220">Diaminopimelate biosynthesis</keyword>
<feature type="site" description="Part of a proton relay during catalysis" evidence="12">
    <location>
        <position position="115"/>
    </location>
</feature>
<dbReference type="InterPro" id="IPR020624">
    <property type="entry name" value="Schiff_base-form_aldolases_CS"/>
</dbReference>
<dbReference type="HAMAP" id="MF_00418">
    <property type="entry name" value="DapA"/>
    <property type="match status" value="1"/>
</dbReference>
<dbReference type="InterPro" id="IPR002220">
    <property type="entry name" value="DapA-like"/>
</dbReference>
<comment type="catalytic activity">
    <reaction evidence="11 12">
        <text>L-aspartate 4-semialdehyde + pyruvate = (2S,4S)-4-hydroxy-2,3,4,5-tetrahydrodipicolinate + H2O + H(+)</text>
        <dbReference type="Rhea" id="RHEA:34171"/>
        <dbReference type="ChEBI" id="CHEBI:15361"/>
        <dbReference type="ChEBI" id="CHEBI:15377"/>
        <dbReference type="ChEBI" id="CHEBI:15378"/>
        <dbReference type="ChEBI" id="CHEBI:67139"/>
        <dbReference type="ChEBI" id="CHEBI:537519"/>
        <dbReference type="EC" id="4.3.3.7"/>
    </reaction>
</comment>
<feature type="site" description="Part of a proton relay during catalysis" evidence="12">
    <location>
        <position position="49"/>
    </location>
</feature>
<evidence type="ECO:0000256" key="6">
    <source>
        <dbReference type="ARBA" id="ARBA00022605"/>
    </source>
</evidence>
<comment type="subcellular location">
    <subcellularLocation>
        <location evidence="12">Cytoplasm</location>
    </subcellularLocation>
</comment>
<comment type="function">
    <text evidence="1 12">Catalyzes the condensation of (S)-aspartate-beta-semialdehyde [(S)-ASA] and pyruvate to 4-hydroxy-tetrahydrodipicolinate (HTPA).</text>
</comment>
<evidence type="ECO:0000256" key="10">
    <source>
        <dbReference type="ARBA" id="ARBA00023270"/>
    </source>
</evidence>
<keyword evidence="15" id="KW-1185">Reference proteome</keyword>
<dbReference type="PANTHER" id="PTHR12128">
    <property type="entry name" value="DIHYDRODIPICOLINATE SYNTHASE"/>
    <property type="match status" value="1"/>
</dbReference>
<evidence type="ECO:0000256" key="4">
    <source>
        <dbReference type="ARBA" id="ARBA00012086"/>
    </source>
</evidence>
<dbReference type="EMBL" id="JBBPCC010000016">
    <property type="protein sequence ID" value="MEK8130724.1"/>
    <property type="molecule type" value="Genomic_DNA"/>
</dbReference>
<keyword evidence="5 12" id="KW-0963">Cytoplasm</keyword>
<dbReference type="PRINTS" id="PR00146">
    <property type="entry name" value="DHPICSNTHASE"/>
</dbReference>
<comment type="caution">
    <text evidence="12">Lacks conserved residue(s) required for the propagation of feature annotation.</text>
</comment>
<evidence type="ECO:0000256" key="2">
    <source>
        <dbReference type="ARBA" id="ARBA00005120"/>
    </source>
</evidence>
<evidence type="ECO:0000256" key="12">
    <source>
        <dbReference type="HAMAP-Rule" id="MF_00418"/>
    </source>
</evidence>
<name>A0ABU9DPS9_9BACL</name>
<feature type="active site" description="Schiff-base intermediate with substrate" evidence="12">
    <location>
        <position position="168"/>
    </location>
</feature>
<comment type="caution">
    <text evidence="14">The sequence shown here is derived from an EMBL/GenBank/DDBJ whole genome shotgun (WGS) entry which is preliminary data.</text>
</comment>
<sequence length="296" mass="32121">MLNEQNLKGIFVPVVTPFLANEQLDINSYRNYVSSLFVHDIQGLVVNGTTGESPTVTWEEVAELVSVTKDLMAEKGRRLPIVVGTGTNSTASTVQRTELAGHLGADAVLVVVPYYSRPSQEGILEHFRRVSQVGVPVIAYEIPARTGVRLTIETTRRILDLDGVIGLKDSSGQIGFSSELTRLSAKPILCGEDLYFHAMLSQGASGGMLASANVHTRSLINVYQLFNTGSVTAAKQAFDLLVPCIQSLFQESNPAPLKWLLARQGLIATDTLRSPMSPISEGLKLTLEQWLPSLSN</sequence>
<dbReference type="GO" id="GO:0008840">
    <property type="term" value="F:4-hydroxy-tetrahydrodipicolinate synthase activity"/>
    <property type="evidence" value="ECO:0007669"/>
    <property type="project" value="UniProtKB-EC"/>
</dbReference>
<dbReference type="InterPro" id="IPR013785">
    <property type="entry name" value="Aldolase_TIM"/>
</dbReference>
<feature type="binding site" evidence="12">
    <location>
        <position position="50"/>
    </location>
    <ligand>
        <name>pyruvate</name>
        <dbReference type="ChEBI" id="CHEBI:15361"/>
    </ligand>
</feature>
<dbReference type="NCBIfam" id="TIGR00674">
    <property type="entry name" value="dapA"/>
    <property type="match status" value="1"/>
</dbReference>
<organism evidence="14 15">
    <name type="scientific">Paenibacillus filicis</name>
    <dbReference type="NCBI Taxonomy" id="669464"/>
    <lineage>
        <taxon>Bacteria</taxon>
        <taxon>Bacillati</taxon>
        <taxon>Bacillota</taxon>
        <taxon>Bacilli</taxon>
        <taxon>Bacillales</taxon>
        <taxon>Paenibacillaceae</taxon>
        <taxon>Paenibacillus</taxon>
    </lineage>
</organism>
<dbReference type="SMART" id="SM01130">
    <property type="entry name" value="DHDPS"/>
    <property type="match status" value="1"/>
</dbReference>
<gene>
    <name evidence="12 14" type="primary">dapA</name>
    <name evidence="14" type="ORF">WMW72_22720</name>
</gene>
<keyword evidence="9 12" id="KW-0456">Lyase</keyword>
<comment type="caution">
    <text evidence="12">Was originally thought to be a dihydrodipicolinate synthase (DHDPS), catalyzing the condensation of (S)-aspartate-beta-semialdehyde [(S)-ASA] and pyruvate to dihydrodipicolinate (DHDP). However, it was shown in E.coli that the product of the enzymatic reaction is not dihydrodipicolinate but in fact (4S)-4-hydroxy-2,3,4,5-tetrahydro-(2S)-dipicolinic acid (HTPA), and that the consecutive dehydration reaction leading to DHDP is not spontaneous but catalyzed by DapB.</text>
</comment>
<evidence type="ECO:0000256" key="11">
    <source>
        <dbReference type="ARBA" id="ARBA00047836"/>
    </source>
</evidence>
<dbReference type="RefSeq" id="WP_341417860.1">
    <property type="nucleotide sequence ID" value="NZ_JBBPCC010000016.1"/>
</dbReference>
<dbReference type="Gene3D" id="3.20.20.70">
    <property type="entry name" value="Aldolase class I"/>
    <property type="match status" value="1"/>
</dbReference>
<comment type="similarity">
    <text evidence="3 12 13">Belongs to the DapA family.</text>
</comment>
<proteinExistence type="inferred from homology"/>
<keyword evidence="10 12" id="KW-0704">Schiff base</keyword>
<protein>
    <recommendedName>
        <fullName evidence="4 12">4-hydroxy-tetrahydrodipicolinate synthase</fullName>
        <shortName evidence="12">HTPA synthase</shortName>
        <ecNumber evidence="4 12">4.3.3.7</ecNumber>
    </recommendedName>
</protein>
<dbReference type="PANTHER" id="PTHR12128:SF66">
    <property type="entry name" value="4-HYDROXY-2-OXOGLUTARATE ALDOLASE, MITOCHONDRIAL"/>
    <property type="match status" value="1"/>
</dbReference>
<evidence type="ECO:0000256" key="1">
    <source>
        <dbReference type="ARBA" id="ARBA00003294"/>
    </source>
</evidence>
<dbReference type="Proteomes" id="UP001469365">
    <property type="component" value="Unassembled WGS sequence"/>
</dbReference>
<dbReference type="EC" id="4.3.3.7" evidence="4 12"/>
<dbReference type="SUPFAM" id="SSF51569">
    <property type="entry name" value="Aldolase"/>
    <property type="match status" value="1"/>
</dbReference>
<evidence type="ECO:0000256" key="5">
    <source>
        <dbReference type="ARBA" id="ARBA00022490"/>
    </source>
</evidence>
<feature type="active site" description="Proton donor/acceptor" evidence="12">
    <location>
        <position position="140"/>
    </location>
</feature>
<comment type="subunit">
    <text evidence="12">Homotetramer; dimer of dimers.</text>
</comment>
<evidence type="ECO:0000256" key="3">
    <source>
        <dbReference type="ARBA" id="ARBA00007592"/>
    </source>
</evidence>
<accession>A0ABU9DPS9</accession>
<evidence type="ECO:0000256" key="9">
    <source>
        <dbReference type="ARBA" id="ARBA00023239"/>
    </source>
</evidence>
<evidence type="ECO:0000313" key="15">
    <source>
        <dbReference type="Proteomes" id="UP001469365"/>
    </source>
</evidence>
<evidence type="ECO:0000313" key="14">
    <source>
        <dbReference type="EMBL" id="MEK8130724.1"/>
    </source>
</evidence>
<keyword evidence="8 12" id="KW-0457">Lysine biosynthesis</keyword>
<evidence type="ECO:0000256" key="13">
    <source>
        <dbReference type="PIRNR" id="PIRNR001365"/>
    </source>
</evidence>
<dbReference type="PIRSF" id="PIRSF001365">
    <property type="entry name" value="DHDPS"/>
    <property type="match status" value="1"/>
</dbReference>
<comment type="pathway">
    <text evidence="2 12">Amino-acid biosynthesis; L-lysine biosynthesis via DAP pathway; (S)-tetrahydrodipicolinate from L-aspartate: step 3/4.</text>
</comment>
<dbReference type="InterPro" id="IPR005263">
    <property type="entry name" value="DapA"/>
</dbReference>
<evidence type="ECO:0000256" key="8">
    <source>
        <dbReference type="ARBA" id="ARBA00023154"/>
    </source>
</evidence>
<keyword evidence="6 12" id="KW-0028">Amino-acid biosynthesis</keyword>
<dbReference type="CDD" id="cd00950">
    <property type="entry name" value="DHDPS"/>
    <property type="match status" value="1"/>
</dbReference>
<dbReference type="PROSITE" id="PS00665">
    <property type="entry name" value="DHDPS_1"/>
    <property type="match status" value="1"/>
</dbReference>
<reference evidence="14 15" key="1">
    <citation type="submission" date="2024-04" db="EMBL/GenBank/DDBJ databases">
        <title>draft genome sequnece of Paenibacillus filicis.</title>
        <authorList>
            <person name="Kim D.-U."/>
        </authorList>
    </citation>
    <scope>NUCLEOTIDE SEQUENCE [LARGE SCALE GENOMIC DNA]</scope>
    <source>
        <strain evidence="14 15">KACC14197</strain>
    </source>
</reference>
<dbReference type="Pfam" id="PF00701">
    <property type="entry name" value="DHDPS"/>
    <property type="match status" value="1"/>
</dbReference>